<dbReference type="EMBL" id="SNWQ01000015">
    <property type="protein sequence ID" value="TDO44660.1"/>
    <property type="molecule type" value="Genomic_DNA"/>
</dbReference>
<comment type="caution">
    <text evidence="2">The sequence shown here is derived from an EMBL/GenBank/DDBJ whole genome shotgun (WGS) entry which is preliminary data.</text>
</comment>
<evidence type="ECO:0000256" key="1">
    <source>
        <dbReference type="SAM" id="MobiDB-lite"/>
    </source>
</evidence>
<dbReference type="Proteomes" id="UP000295388">
    <property type="component" value="Unassembled WGS sequence"/>
</dbReference>
<evidence type="ECO:0000313" key="3">
    <source>
        <dbReference type="Proteomes" id="UP000295388"/>
    </source>
</evidence>
<name>A0A4R6K6U9_9ACTN</name>
<accession>A0A4R6K6U9</accession>
<dbReference type="RefSeq" id="WP_133803204.1">
    <property type="nucleotide sequence ID" value="NZ_SNWQ01000015.1"/>
</dbReference>
<gene>
    <name evidence="2" type="ORF">EV643_115162</name>
</gene>
<sequence length="164" mass="17957">MTGLPSVDDVRAELPAVLARFRAGRTHAFSFGDREPEAVMLTYDEFEDLGGERKFSFDSTVLTPTTLAGRLPTLIDSSQPGTPVVCGIDPTTPEAVVLTTSQYRQLRGDDEPPPGVPDDPTRRTYATEPLPDSRPFDLDEIAGLLGPEAVEELEILRREERGES</sequence>
<proteinExistence type="predicted"/>
<organism evidence="2 3">
    <name type="scientific">Kribbella caucasensis</name>
    <dbReference type="NCBI Taxonomy" id="2512215"/>
    <lineage>
        <taxon>Bacteria</taxon>
        <taxon>Bacillati</taxon>
        <taxon>Actinomycetota</taxon>
        <taxon>Actinomycetes</taxon>
        <taxon>Propionibacteriales</taxon>
        <taxon>Kribbellaceae</taxon>
        <taxon>Kribbella</taxon>
    </lineage>
</organism>
<feature type="region of interest" description="Disordered" evidence="1">
    <location>
        <begin position="102"/>
        <end position="136"/>
    </location>
</feature>
<protein>
    <submittedName>
        <fullName evidence="2">Uncharacterized protein</fullName>
    </submittedName>
</protein>
<dbReference type="OrthoDB" id="3823373at2"/>
<reference evidence="2 3" key="1">
    <citation type="submission" date="2019-03" db="EMBL/GenBank/DDBJ databases">
        <title>Genomic Encyclopedia of Type Strains, Phase III (KMG-III): the genomes of soil and plant-associated and newly described type strains.</title>
        <authorList>
            <person name="Whitman W."/>
        </authorList>
    </citation>
    <scope>NUCLEOTIDE SEQUENCE [LARGE SCALE GENOMIC DNA]</scope>
    <source>
        <strain evidence="2 3">VKM Ac-2527</strain>
    </source>
</reference>
<evidence type="ECO:0000313" key="2">
    <source>
        <dbReference type="EMBL" id="TDO44660.1"/>
    </source>
</evidence>
<keyword evidence="3" id="KW-1185">Reference proteome</keyword>
<dbReference type="AlphaFoldDB" id="A0A4R6K6U9"/>